<keyword evidence="1 3" id="KW-0456">Lyase</keyword>
<dbReference type="AlphaFoldDB" id="A0A4P6UZA4"/>
<keyword evidence="7" id="KW-1185">Reference proteome</keyword>
<proteinExistence type="inferred from homology"/>
<dbReference type="GO" id="GO:0008932">
    <property type="term" value="F:lytic endotransglycosylase activity"/>
    <property type="evidence" value="ECO:0007669"/>
    <property type="project" value="UniProtKB-UniRule"/>
</dbReference>
<dbReference type="KEGG" id="rpod:E0E05_01090"/>
<dbReference type="InterPro" id="IPR012997">
    <property type="entry name" value="RplA"/>
</dbReference>
<dbReference type="EC" id="4.2.2.-" evidence="3"/>
<name>A0A4P6UZA4_9HYPH</name>
<dbReference type="EMBL" id="CP036532">
    <property type="protein sequence ID" value="QBK29310.1"/>
    <property type="molecule type" value="Genomic_DNA"/>
</dbReference>
<comment type="function">
    <text evidence="3">Lytic transglycosylase with a strong preference for naked glycan strands that lack stem peptides.</text>
</comment>
<dbReference type="GO" id="GO:0000270">
    <property type="term" value="P:peptidoglycan metabolic process"/>
    <property type="evidence" value="ECO:0007669"/>
    <property type="project" value="UniProtKB-UniRule"/>
</dbReference>
<dbReference type="PANTHER" id="PTHR34183">
    <property type="entry name" value="ENDOLYTIC PEPTIDOGLYCAN TRANSGLYCOSYLASE RLPA"/>
    <property type="match status" value="1"/>
</dbReference>
<dbReference type="Pfam" id="PF03330">
    <property type="entry name" value="DPBB_1"/>
    <property type="match status" value="1"/>
</dbReference>
<dbReference type="Gene3D" id="2.40.40.10">
    <property type="entry name" value="RlpA-like domain"/>
    <property type="match status" value="1"/>
</dbReference>
<dbReference type="HAMAP" id="MF_02071">
    <property type="entry name" value="RlpA"/>
    <property type="match status" value="1"/>
</dbReference>
<dbReference type="InterPro" id="IPR009009">
    <property type="entry name" value="RlpA-like_DPBB"/>
</dbReference>
<dbReference type="CDD" id="cd22268">
    <property type="entry name" value="DPBB_RlpA-like"/>
    <property type="match status" value="1"/>
</dbReference>
<dbReference type="GeneID" id="90765876"/>
<feature type="chain" id="PRO_5021049712" description="Endolytic peptidoglycan transglycosylase RlpA" evidence="3">
    <location>
        <begin position="30"/>
        <end position="122"/>
    </location>
</feature>
<organism evidence="6 7">
    <name type="scientific">Roseitalea porphyridii</name>
    <dbReference type="NCBI Taxonomy" id="1852022"/>
    <lineage>
        <taxon>Bacteria</taxon>
        <taxon>Pseudomonadati</taxon>
        <taxon>Pseudomonadota</taxon>
        <taxon>Alphaproteobacteria</taxon>
        <taxon>Hyphomicrobiales</taxon>
        <taxon>Ahrensiaceae</taxon>
        <taxon>Roseitalea</taxon>
    </lineage>
</organism>
<dbReference type="InterPro" id="IPR036908">
    <property type="entry name" value="RlpA-like_sf"/>
</dbReference>
<feature type="signal peptide" evidence="3">
    <location>
        <begin position="1"/>
        <end position="29"/>
    </location>
</feature>
<accession>A0A4P6UZA4</accession>
<evidence type="ECO:0000256" key="3">
    <source>
        <dbReference type="HAMAP-Rule" id="MF_02071"/>
    </source>
</evidence>
<dbReference type="Proteomes" id="UP000293719">
    <property type="component" value="Chromosome"/>
</dbReference>
<evidence type="ECO:0000256" key="1">
    <source>
        <dbReference type="ARBA" id="ARBA00023239"/>
    </source>
</evidence>
<reference evidence="6 7" key="1">
    <citation type="journal article" date="2017" name="Int. J. Syst. Evol. Microbiol.">
        <title>Roseitalea porphyridii gen. nov., sp. nov., isolated from a red alga, and reclassification of Hoeflea suaedae Chung et al. 2013 as Pseudohoeflea suaedae gen. nov., comb. nov.</title>
        <authorList>
            <person name="Hyeon J.W."/>
            <person name="Jeong S.E."/>
            <person name="Baek K."/>
            <person name="Jeon C.O."/>
        </authorList>
    </citation>
    <scope>NUCLEOTIDE SEQUENCE [LARGE SCALE GENOMIC DNA]</scope>
    <source>
        <strain evidence="6 7">MA7-20</strain>
    </source>
</reference>
<dbReference type="OrthoDB" id="9779128at2"/>
<dbReference type="SUPFAM" id="SSF50685">
    <property type="entry name" value="Barwin-like endoglucanases"/>
    <property type="match status" value="1"/>
</dbReference>
<dbReference type="GO" id="GO:0071555">
    <property type="term" value="P:cell wall organization"/>
    <property type="evidence" value="ECO:0007669"/>
    <property type="project" value="UniProtKB-KW"/>
</dbReference>
<evidence type="ECO:0000259" key="5">
    <source>
        <dbReference type="Pfam" id="PF03330"/>
    </source>
</evidence>
<evidence type="ECO:0000256" key="4">
    <source>
        <dbReference type="RuleBase" id="RU003495"/>
    </source>
</evidence>
<dbReference type="PANTHER" id="PTHR34183:SF8">
    <property type="entry name" value="ENDOLYTIC PEPTIDOGLYCAN TRANSGLYCOSYLASE RLPA-RELATED"/>
    <property type="match status" value="1"/>
</dbReference>
<comment type="similarity">
    <text evidence="3 4">Belongs to the RlpA family.</text>
</comment>
<keyword evidence="2 3" id="KW-0961">Cell wall biogenesis/degradation</keyword>
<protein>
    <recommendedName>
        <fullName evidence="3">Endolytic peptidoglycan transglycosylase RlpA</fullName>
        <ecNumber evidence="3">4.2.2.-</ecNumber>
    </recommendedName>
</protein>
<dbReference type="RefSeq" id="WP_131615011.1">
    <property type="nucleotide sequence ID" value="NZ_CP036532.1"/>
</dbReference>
<dbReference type="InterPro" id="IPR034718">
    <property type="entry name" value="RlpA"/>
</dbReference>
<evidence type="ECO:0000313" key="6">
    <source>
        <dbReference type="EMBL" id="QBK29310.1"/>
    </source>
</evidence>
<evidence type="ECO:0000256" key="2">
    <source>
        <dbReference type="ARBA" id="ARBA00023316"/>
    </source>
</evidence>
<sequence length="122" mass="12821" precursor="true">MTASFKRAALAAAITLSALATIPATPAQAAEQCGKGSWYALHSRTASGEMMNPSLMTAAHRSLPFGSKVKVTNRTNGKSVVVRINDRGPFVHGRIVDVSREAARRLGMVRSGIASVCIARVG</sequence>
<keyword evidence="3" id="KW-0732">Signal</keyword>
<feature type="domain" description="RlpA-like protein double-psi beta-barrel" evidence="5">
    <location>
        <begin position="32"/>
        <end position="117"/>
    </location>
</feature>
<dbReference type="NCBIfam" id="TIGR00413">
    <property type="entry name" value="rlpA"/>
    <property type="match status" value="1"/>
</dbReference>
<gene>
    <name evidence="3" type="primary">rlpA</name>
    <name evidence="6" type="ORF">E0E05_01090</name>
</gene>
<evidence type="ECO:0000313" key="7">
    <source>
        <dbReference type="Proteomes" id="UP000293719"/>
    </source>
</evidence>